<dbReference type="Proteomes" id="UP000001640">
    <property type="component" value="Chromosome 5"/>
</dbReference>
<dbReference type="GeneID" id="96904074"/>
<evidence type="ECO:0000313" key="2">
    <source>
        <dbReference type="EMBL" id="CCC70446.1"/>
    </source>
</evidence>
<dbReference type="FunCoup" id="G0VG27">
    <property type="interactions" value="43"/>
</dbReference>
<gene>
    <name evidence="2" type="primary">NCAS0E03760</name>
    <name evidence="2" type="ordered locus">NCAS_0E03760</name>
</gene>
<dbReference type="HOGENOM" id="CLU_169171_0_0_1"/>
<protein>
    <recommendedName>
        <fullName evidence="4">CHCH domain-containing protein</fullName>
    </recommendedName>
</protein>
<dbReference type="STRING" id="1064592.G0VG27"/>
<dbReference type="GO" id="GO:0033617">
    <property type="term" value="P:mitochondrial respiratory chain complex IV assembly"/>
    <property type="evidence" value="ECO:0007669"/>
    <property type="project" value="InterPro"/>
</dbReference>
<dbReference type="InterPro" id="IPR039870">
    <property type="entry name" value="Coa4-like"/>
</dbReference>
<reference evidence="2 3" key="1">
    <citation type="journal article" date="2011" name="Proc. Natl. Acad. Sci. U.S.A.">
        <title>Evolutionary erosion of yeast sex chromosomes by mating-type switching accidents.</title>
        <authorList>
            <person name="Gordon J.L."/>
            <person name="Armisen D."/>
            <person name="Proux-Wera E."/>
            <person name="Oheigeartaigh S.S."/>
            <person name="Byrne K.P."/>
            <person name="Wolfe K.H."/>
        </authorList>
    </citation>
    <scope>NUCLEOTIDE SEQUENCE [LARGE SCALE GENOMIC DNA]</scope>
    <source>
        <strain evidence="3">ATCC 76901 / BCRC 22586 / CBS 4309 / NBRC 1992 / NRRL Y-12630</strain>
    </source>
</reference>
<dbReference type="PANTHER" id="PTHR13639">
    <property type="entry name" value="CYTOCHROME C OXIDASE ASSEMBLY FACTOR 4 HOMOLOG, MITOCHONDRIAL"/>
    <property type="match status" value="1"/>
</dbReference>
<dbReference type="KEGG" id="ncs:NCAS_0E03760"/>
<keyword evidence="3" id="KW-1185">Reference proteome</keyword>
<organism evidence="2 3">
    <name type="scientific">Naumovozyma castellii</name>
    <name type="common">Yeast</name>
    <name type="synonym">Saccharomyces castellii</name>
    <dbReference type="NCBI Taxonomy" id="27288"/>
    <lineage>
        <taxon>Eukaryota</taxon>
        <taxon>Fungi</taxon>
        <taxon>Dikarya</taxon>
        <taxon>Ascomycota</taxon>
        <taxon>Saccharomycotina</taxon>
        <taxon>Saccharomycetes</taxon>
        <taxon>Saccharomycetales</taxon>
        <taxon>Saccharomycetaceae</taxon>
        <taxon>Naumovozyma</taxon>
    </lineage>
</organism>
<sequence>MSPTTKEKEEQSRYYKEALEEFKEAQRENEQEDESPDEWDQRITDTGCYVENLALQLCHAETNDWRQCFKEMEFFRQCWDSKGNNERVNTVDRPKQVVQDELNK</sequence>
<accession>G0VG27</accession>
<evidence type="ECO:0008006" key="4">
    <source>
        <dbReference type="Google" id="ProtNLM"/>
    </source>
</evidence>
<evidence type="ECO:0000256" key="1">
    <source>
        <dbReference type="SAM" id="MobiDB-lite"/>
    </source>
</evidence>
<dbReference type="OrthoDB" id="5586401at2759"/>
<dbReference type="eggNOG" id="KOG4138">
    <property type="taxonomic scope" value="Eukaryota"/>
</dbReference>
<feature type="compositionally biased region" description="Basic and acidic residues" evidence="1">
    <location>
        <begin position="84"/>
        <end position="95"/>
    </location>
</feature>
<feature type="region of interest" description="Disordered" evidence="1">
    <location>
        <begin position="22"/>
        <end position="42"/>
    </location>
</feature>
<dbReference type="EMBL" id="HE576756">
    <property type="protein sequence ID" value="CCC70446.1"/>
    <property type="molecule type" value="Genomic_DNA"/>
</dbReference>
<proteinExistence type="predicted"/>
<name>G0VG27_NAUCA</name>
<reference key="2">
    <citation type="submission" date="2011-08" db="EMBL/GenBank/DDBJ databases">
        <title>Genome sequence of Naumovozyma castellii.</title>
        <authorList>
            <person name="Gordon J.L."/>
            <person name="Armisen D."/>
            <person name="Proux-Wera E."/>
            <person name="OhEigeartaigh S.S."/>
            <person name="Byrne K.P."/>
            <person name="Wolfe K.H."/>
        </authorList>
    </citation>
    <scope>NUCLEOTIDE SEQUENCE</scope>
    <source>
        <strain>Type strain:CBS 4309</strain>
    </source>
</reference>
<dbReference type="PANTHER" id="PTHR13639:SF2">
    <property type="entry name" value="CYTOCHROME C OXIDASE ASSEMBLY FACTOR 4 HOMOLOG, MITOCHONDRIAL"/>
    <property type="match status" value="1"/>
</dbReference>
<dbReference type="GO" id="GO:0005758">
    <property type="term" value="C:mitochondrial intermembrane space"/>
    <property type="evidence" value="ECO:0007669"/>
    <property type="project" value="InterPro"/>
</dbReference>
<dbReference type="AlphaFoldDB" id="G0VG27"/>
<dbReference type="PROSITE" id="PS51808">
    <property type="entry name" value="CHCH"/>
    <property type="match status" value="1"/>
</dbReference>
<dbReference type="RefSeq" id="XP_003676803.1">
    <property type="nucleotide sequence ID" value="XM_003676755.1"/>
</dbReference>
<dbReference type="OMA" id="QCFKEME"/>
<evidence type="ECO:0000313" key="3">
    <source>
        <dbReference type="Proteomes" id="UP000001640"/>
    </source>
</evidence>
<dbReference type="InParanoid" id="G0VG27"/>
<feature type="region of interest" description="Disordered" evidence="1">
    <location>
        <begin position="84"/>
        <end position="104"/>
    </location>
</feature>